<feature type="domain" description="Rhodanese" evidence="1">
    <location>
        <begin position="119"/>
        <end position="159"/>
    </location>
</feature>
<dbReference type="Gene3D" id="3.40.250.10">
    <property type="entry name" value="Rhodanese-like domain"/>
    <property type="match status" value="1"/>
</dbReference>
<dbReference type="EMBL" id="VIEB01000109">
    <property type="protein sequence ID" value="TQE06194.1"/>
    <property type="molecule type" value="Genomic_DNA"/>
</dbReference>
<dbReference type="Proteomes" id="UP000315295">
    <property type="component" value="Unassembled WGS sequence"/>
</dbReference>
<dbReference type="InterPro" id="IPR052367">
    <property type="entry name" value="Thiosulfate_ST/Rhodanese-like"/>
</dbReference>
<gene>
    <name evidence="2" type="ORF">C1H46_008259</name>
</gene>
<protein>
    <recommendedName>
        <fullName evidence="1">Rhodanese domain-containing protein</fullName>
    </recommendedName>
</protein>
<dbReference type="PANTHER" id="PTHR45431">
    <property type="entry name" value="RHODANESE-LIKE DOMAIN-CONTAINING PROTEIN 15, CHLOROPLASTIC"/>
    <property type="match status" value="1"/>
</dbReference>
<evidence type="ECO:0000313" key="3">
    <source>
        <dbReference type="Proteomes" id="UP000315295"/>
    </source>
</evidence>
<dbReference type="SUPFAM" id="SSF52821">
    <property type="entry name" value="Rhodanese/Cell cycle control phosphatase"/>
    <property type="match status" value="1"/>
</dbReference>
<evidence type="ECO:0000259" key="1">
    <source>
        <dbReference type="PROSITE" id="PS50206"/>
    </source>
</evidence>
<comment type="caution">
    <text evidence="2">The sequence shown here is derived from an EMBL/GenBank/DDBJ whole genome shotgun (WGS) entry which is preliminary data.</text>
</comment>
<organism evidence="2 3">
    <name type="scientific">Malus baccata</name>
    <name type="common">Siberian crab apple</name>
    <name type="synonym">Pyrus baccata</name>
    <dbReference type="NCBI Taxonomy" id="106549"/>
    <lineage>
        <taxon>Eukaryota</taxon>
        <taxon>Viridiplantae</taxon>
        <taxon>Streptophyta</taxon>
        <taxon>Embryophyta</taxon>
        <taxon>Tracheophyta</taxon>
        <taxon>Spermatophyta</taxon>
        <taxon>Magnoliopsida</taxon>
        <taxon>eudicotyledons</taxon>
        <taxon>Gunneridae</taxon>
        <taxon>Pentapetalae</taxon>
        <taxon>rosids</taxon>
        <taxon>fabids</taxon>
        <taxon>Rosales</taxon>
        <taxon>Rosaceae</taxon>
        <taxon>Amygdaloideae</taxon>
        <taxon>Maleae</taxon>
        <taxon>Malus</taxon>
    </lineage>
</organism>
<proteinExistence type="predicted"/>
<dbReference type="STRING" id="106549.A0A540N583"/>
<dbReference type="PANTHER" id="PTHR45431:SF3">
    <property type="entry name" value="RHODANESE-LIKE DOMAIN-CONTAINING PROTEIN 15, CHLOROPLASTIC"/>
    <property type="match status" value="1"/>
</dbReference>
<dbReference type="InterPro" id="IPR036873">
    <property type="entry name" value="Rhodanese-like_dom_sf"/>
</dbReference>
<reference evidence="2 3" key="1">
    <citation type="journal article" date="2019" name="G3 (Bethesda)">
        <title>Sequencing of a Wild Apple (Malus baccata) Genome Unravels the Differences Between Cultivated and Wild Apple Species Regarding Disease Resistance and Cold Tolerance.</title>
        <authorList>
            <person name="Chen X."/>
        </authorList>
    </citation>
    <scope>NUCLEOTIDE SEQUENCE [LARGE SCALE GENOMIC DNA]</scope>
    <source>
        <strain evidence="3">cv. Shandingzi</strain>
        <tissue evidence="2">Leaves</tissue>
    </source>
</reference>
<dbReference type="InterPro" id="IPR001763">
    <property type="entry name" value="Rhodanese-like_dom"/>
</dbReference>
<name>A0A540N583_MALBA</name>
<accession>A0A540N583</accession>
<evidence type="ECO:0000313" key="2">
    <source>
        <dbReference type="EMBL" id="TQE06194.1"/>
    </source>
</evidence>
<sequence length="159" mass="17560">MMAVSSMSSSSCFTSSASIRHPSLLSHKNLIHKSSFSLNGKRLGTGLQNNFNFCLKLNHRGHFSYLGKKFGPTRNCSDIMVRKVYFNFSNSNDQGIRIKMLFDKVWHVLCYNGIVKHGCQLGKRSMMAATDLVAAGFTGITDIAGGYAVWTQTGLPTEI</sequence>
<keyword evidence="3" id="KW-1185">Reference proteome</keyword>
<dbReference type="AlphaFoldDB" id="A0A540N583"/>
<dbReference type="CDD" id="cd00158">
    <property type="entry name" value="RHOD"/>
    <property type="match status" value="1"/>
</dbReference>
<dbReference type="PROSITE" id="PS50206">
    <property type="entry name" value="RHODANESE_3"/>
    <property type="match status" value="1"/>
</dbReference>